<proteinExistence type="inferred from homology"/>
<sequence>MAFRWPIRVYYSDTDAGGVVYHANYLNFFEHARSEMLRQHGFEQDQLMAEDILFVVRNMNIDFVRPARFNQHLTVETEIAKMAGASMVFSQTLVDDDGQRYCQADVKVVCINASGFTPVAIPSHIKQELTGVS</sequence>
<dbReference type="OrthoDB" id="9808429at2"/>
<dbReference type="PANTHER" id="PTHR31793:SF37">
    <property type="entry name" value="ACYL-COA THIOESTER HYDROLASE YBGC"/>
    <property type="match status" value="1"/>
</dbReference>
<dbReference type="InterPro" id="IPR006683">
    <property type="entry name" value="Thioestr_dom"/>
</dbReference>
<dbReference type="PIRSF" id="PIRSF003230">
    <property type="entry name" value="YbgC"/>
    <property type="match status" value="1"/>
</dbReference>
<dbReference type="AlphaFoldDB" id="A0A1G8ZZZ4"/>
<evidence type="ECO:0000256" key="2">
    <source>
        <dbReference type="ARBA" id="ARBA00022801"/>
    </source>
</evidence>
<gene>
    <name evidence="4" type="ORF">SAMN04488540_12160</name>
</gene>
<dbReference type="RefSeq" id="WP_090367951.1">
    <property type="nucleotide sequence ID" value="NZ_FNEM01000021.1"/>
</dbReference>
<reference evidence="5" key="1">
    <citation type="submission" date="2016-10" db="EMBL/GenBank/DDBJ databases">
        <authorList>
            <person name="Varghese N."/>
            <person name="Submissions S."/>
        </authorList>
    </citation>
    <scope>NUCLEOTIDE SEQUENCE [LARGE SCALE GENOMIC DNA]</scope>
    <source>
        <strain evidence="5">DSM 23317</strain>
    </source>
</reference>
<dbReference type="GO" id="GO:0047617">
    <property type="term" value="F:fatty acyl-CoA hydrolase activity"/>
    <property type="evidence" value="ECO:0007669"/>
    <property type="project" value="TreeGrafter"/>
</dbReference>
<accession>A0A1G8ZZZ4</accession>
<dbReference type="FunFam" id="3.10.129.10:FF:000004">
    <property type="entry name" value="Tol-pal system-associated acyl-CoA thioesterase"/>
    <property type="match status" value="1"/>
</dbReference>
<keyword evidence="2 4" id="KW-0378">Hydrolase</keyword>
<evidence type="ECO:0000259" key="3">
    <source>
        <dbReference type="Pfam" id="PF03061"/>
    </source>
</evidence>
<dbReference type="EMBL" id="FNEM01000021">
    <property type="protein sequence ID" value="SDK20699.1"/>
    <property type="molecule type" value="Genomic_DNA"/>
</dbReference>
<organism evidence="4 5">
    <name type="scientific">Ferrimonas sediminum</name>
    <dbReference type="NCBI Taxonomy" id="718193"/>
    <lineage>
        <taxon>Bacteria</taxon>
        <taxon>Pseudomonadati</taxon>
        <taxon>Pseudomonadota</taxon>
        <taxon>Gammaproteobacteria</taxon>
        <taxon>Alteromonadales</taxon>
        <taxon>Ferrimonadaceae</taxon>
        <taxon>Ferrimonas</taxon>
    </lineage>
</organism>
<dbReference type="CDD" id="cd00586">
    <property type="entry name" value="4HBT"/>
    <property type="match status" value="1"/>
</dbReference>
<dbReference type="NCBIfam" id="TIGR02799">
    <property type="entry name" value="thio_ybgC"/>
    <property type="match status" value="1"/>
</dbReference>
<dbReference type="InterPro" id="IPR029069">
    <property type="entry name" value="HotDog_dom_sf"/>
</dbReference>
<dbReference type="InterPro" id="IPR050563">
    <property type="entry name" value="4-hydroxybenzoyl-CoA_TE"/>
</dbReference>
<dbReference type="InterPro" id="IPR008272">
    <property type="entry name" value="HB-CoA_thioesterase_AS"/>
</dbReference>
<dbReference type="Gene3D" id="3.10.129.10">
    <property type="entry name" value="Hotdog Thioesterase"/>
    <property type="match status" value="1"/>
</dbReference>
<dbReference type="PANTHER" id="PTHR31793">
    <property type="entry name" value="4-HYDROXYBENZOYL-COA THIOESTERASE FAMILY MEMBER"/>
    <property type="match status" value="1"/>
</dbReference>
<dbReference type="InterPro" id="IPR006684">
    <property type="entry name" value="YbgC/YbaW"/>
</dbReference>
<dbReference type="SUPFAM" id="SSF54637">
    <property type="entry name" value="Thioesterase/thiol ester dehydrase-isomerase"/>
    <property type="match status" value="1"/>
</dbReference>
<dbReference type="Proteomes" id="UP000199527">
    <property type="component" value="Unassembled WGS sequence"/>
</dbReference>
<dbReference type="PROSITE" id="PS01328">
    <property type="entry name" value="4HBCOA_THIOESTERASE"/>
    <property type="match status" value="1"/>
</dbReference>
<dbReference type="NCBIfam" id="TIGR00051">
    <property type="entry name" value="YbgC/FadM family acyl-CoA thioesterase"/>
    <property type="match status" value="1"/>
</dbReference>
<evidence type="ECO:0000313" key="4">
    <source>
        <dbReference type="EMBL" id="SDK20699.1"/>
    </source>
</evidence>
<protein>
    <submittedName>
        <fullName evidence="4">Acyl-CoA thioester hydrolase</fullName>
    </submittedName>
</protein>
<evidence type="ECO:0000256" key="1">
    <source>
        <dbReference type="ARBA" id="ARBA00005953"/>
    </source>
</evidence>
<name>A0A1G8ZZZ4_9GAMM</name>
<feature type="domain" description="Thioesterase" evidence="3">
    <location>
        <begin position="17"/>
        <end position="101"/>
    </location>
</feature>
<dbReference type="Pfam" id="PF03061">
    <property type="entry name" value="4HBT"/>
    <property type="match status" value="1"/>
</dbReference>
<evidence type="ECO:0000313" key="5">
    <source>
        <dbReference type="Proteomes" id="UP000199527"/>
    </source>
</evidence>
<dbReference type="InterPro" id="IPR014166">
    <property type="entry name" value="Tol-Pal_acyl-CoA_thioesterase"/>
</dbReference>
<keyword evidence="5" id="KW-1185">Reference proteome</keyword>
<comment type="similarity">
    <text evidence="1">Belongs to the 4-hydroxybenzoyl-CoA thioesterase family.</text>
</comment>